<dbReference type="GO" id="GO:0009312">
    <property type="term" value="P:oligosaccharide biosynthetic process"/>
    <property type="evidence" value="ECO:0007669"/>
    <property type="project" value="InterPro"/>
</dbReference>
<reference evidence="27" key="2">
    <citation type="submission" date="2020-10" db="UniProtKB">
        <authorList>
            <consortium name="WormBaseParasite"/>
        </authorList>
    </citation>
    <scope>IDENTIFICATION</scope>
</reference>
<evidence type="ECO:0000256" key="14">
    <source>
        <dbReference type="ARBA" id="ARBA00023136"/>
    </source>
</evidence>
<evidence type="ECO:0000256" key="8">
    <source>
        <dbReference type="ARBA" id="ARBA00022679"/>
    </source>
</evidence>
<evidence type="ECO:0000256" key="21">
    <source>
        <dbReference type="ARBA" id="ARBA00032915"/>
    </source>
</evidence>
<name>A0A7E4V047_PANRE</name>
<feature type="binding site" evidence="23">
    <location>
        <begin position="239"/>
        <end position="243"/>
    </location>
    <ligand>
        <name>substrate</name>
    </ligand>
</feature>
<keyword evidence="11" id="KW-0735">Signal-anchor</keyword>
<feature type="disulfide bond" evidence="25">
    <location>
        <begin position="206"/>
        <end position="220"/>
    </location>
</feature>
<feature type="binding site" evidence="24">
    <location>
        <position position="272"/>
    </location>
    <ligand>
        <name>Mn(2+)</name>
        <dbReference type="ChEBI" id="CHEBI:29035"/>
    </ligand>
</feature>
<feature type="binding site" evidence="23">
    <location>
        <position position="164"/>
    </location>
    <ligand>
        <name>substrate</name>
    </ligand>
</feature>
<dbReference type="InterPro" id="IPR007754">
    <property type="entry name" value="GlcNAc_II"/>
</dbReference>
<evidence type="ECO:0000256" key="10">
    <source>
        <dbReference type="ARBA" id="ARBA00022723"/>
    </source>
</evidence>
<evidence type="ECO:0000256" key="18">
    <source>
        <dbReference type="ARBA" id="ARBA00029663"/>
    </source>
</evidence>
<dbReference type="WBParaSite" id="Pan_g14631.t1">
    <property type="protein sequence ID" value="Pan_g14631.t1"/>
    <property type="gene ID" value="Pan_g14631"/>
</dbReference>
<reference evidence="26" key="1">
    <citation type="journal article" date="2013" name="Genetics">
        <title>The draft genome and transcriptome of Panagrellus redivivus are shaped by the harsh demands of a free-living lifestyle.</title>
        <authorList>
            <person name="Srinivasan J."/>
            <person name="Dillman A.R."/>
            <person name="Macchietto M.G."/>
            <person name="Heikkinen L."/>
            <person name="Lakso M."/>
            <person name="Fracchia K.M."/>
            <person name="Antoshechkin I."/>
            <person name="Mortazavi A."/>
            <person name="Wong G."/>
            <person name="Sternberg P.W."/>
        </authorList>
    </citation>
    <scope>NUCLEOTIDE SEQUENCE [LARGE SCALE GENOMIC DNA]</scope>
    <source>
        <strain evidence="26">MT8872</strain>
    </source>
</reference>
<evidence type="ECO:0000256" key="13">
    <source>
        <dbReference type="ARBA" id="ARBA00023034"/>
    </source>
</evidence>
<evidence type="ECO:0000256" key="1">
    <source>
        <dbReference type="ARBA" id="ARBA00001936"/>
    </source>
</evidence>
<keyword evidence="7" id="KW-0328">Glycosyltransferase</keyword>
<evidence type="ECO:0000313" key="26">
    <source>
        <dbReference type="Proteomes" id="UP000492821"/>
    </source>
</evidence>
<dbReference type="EC" id="2.4.1.143" evidence="5"/>
<evidence type="ECO:0000256" key="2">
    <source>
        <dbReference type="ARBA" id="ARBA00004323"/>
    </source>
</evidence>
<keyword evidence="8" id="KW-0808">Transferase</keyword>
<evidence type="ECO:0000256" key="16">
    <source>
        <dbReference type="ARBA" id="ARBA00023180"/>
    </source>
</evidence>
<keyword evidence="13" id="KW-0333">Golgi apparatus</keyword>
<dbReference type="Proteomes" id="UP000492821">
    <property type="component" value="Unassembled WGS sequence"/>
</dbReference>
<organism evidence="26 27">
    <name type="scientific">Panagrellus redivivus</name>
    <name type="common">Microworm</name>
    <dbReference type="NCBI Taxonomy" id="6233"/>
    <lineage>
        <taxon>Eukaryota</taxon>
        <taxon>Metazoa</taxon>
        <taxon>Ecdysozoa</taxon>
        <taxon>Nematoda</taxon>
        <taxon>Chromadorea</taxon>
        <taxon>Rhabditida</taxon>
        <taxon>Tylenchina</taxon>
        <taxon>Panagrolaimomorpha</taxon>
        <taxon>Panagrolaimoidea</taxon>
        <taxon>Panagrolaimidae</taxon>
        <taxon>Panagrellus</taxon>
    </lineage>
</organism>
<evidence type="ECO:0000256" key="24">
    <source>
        <dbReference type="PIRSR" id="PIRSR607754-2"/>
    </source>
</evidence>
<dbReference type="GO" id="GO:0046872">
    <property type="term" value="F:metal ion binding"/>
    <property type="evidence" value="ECO:0007669"/>
    <property type="project" value="UniProtKB-KW"/>
</dbReference>
<keyword evidence="15 25" id="KW-1015">Disulfide bond</keyword>
<dbReference type="GO" id="GO:0005795">
    <property type="term" value="C:Golgi stack"/>
    <property type="evidence" value="ECO:0007669"/>
    <property type="project" value="InterPro"/>
</dbReference>
<evidence type="ECO:0000256" key="9">
    <source>
        <dbReference type="ARBA" id="ARBA00022692"/>
    </source>
</evidence>
<evidence type="ECO:0000256" key="15">
    <source>
        <dbReference type="ARBA" id="ARBA00023157"/>
    </source>
</evidence>
<evidence type="ECO:0000313" key="27">
    <source>
        <dbReference type="WBParaSite" id="Pan_g14631.t1"/>
    </source>
</evidence>
<dbReference type="Gene3D" id="3.90.550.10">
    <property type="entry name" value="Spore Coat Polysaccharide Biosynthesis Protein SpsA, Chain A"/>
    <property type="match status" value="1"/>
</dbReference>
<evidence type="ECO:0000256" key="20">
    <source>
        <dbReference type="ARBA" id="ARBA00032552"/>
    </source>
</evidence>
<feature type="disulfide bond" evidence="25">
    <location>
        <begin position="346"/>
        <end position="369"/>
    </location>
</feature>
<keyword evidence="12" id="KW-1133">Transmembrane helix</keyword>
<evidence type="ECO:0000256" key="23">
    <source>
        <dbReference type="PIRSR" id="PIRSR607754-1"/>
    </source>
</evidence>
<evidence type="ECO:0000256" key="19">
    <source>
        <dbReference type="ARBA" id="ARBA00031203"/>
    </source>
</evidence>
<feature type="binding site" evidence="24">
    <location>
        <position position="386"/>
    </location>
    <ligand>
        <name>Mn(2+)</name>
        <dbReference type="ChEBI" id="CHEBI:29035"/>
    </ligand>
</feature>
<dbReference type="GO" id="GO:0006487">
    <property type="term" value="P:protein N-linked glycosylation"/>
    <property type="evidence" value="ECO:0007669"/>
    <property type="project" value="TreeGrafter"/>
</dbReference>
<evidence type="ECO:0000256" key="25">
    <source>
        <dbReference type="PIRSR" id="PIRSR607754-3"/>
    </source>
</evidence>
<comment type="similarity">
    <text evidence="4">Belongs to the glycosyltransferase 16 (GT16) protein family.</text>
</comment>
<comment type="cofactor">
    <cofactor evidence="1 24">
        <name>Mn(2+)</name>
        <dbReference type="ChEBI" id="CHEBI:29035"/>
    </cofactor>
</comment>
<evidence type="ECO:0000256" key="6">
    <source>
        <dbReference type="ARBA" id="ARBA00014817"/>
    </source>
</evidence>
<dbReference type="SUPFAM" id="SSF53448">
    <property type="entry name" value="Nucleotide-diphospho-sugar transferases"/>
    <property type="match status" value="1"/>
</dbReference>
<keyword evidence="16" id="KW-0325">Glycoprotein</keyword>
<keyword evidence="10 24" id="KW-0479">Metal-binding</keyword>
<comment type="catalytic activity">
    <reaction evidence="22">
        <text>an N(4)-{beta-D-GlcNAc-(1-&gt;2)-alpha-D-Man-(1-&gt;3)-[alpha-D-Man-(1-&gt;6)]-beta-D-Man-(1-&gt;4)-beta-D-GlcNAc-(1-&gt;4)-beta-D-GlcNAc}-L-asparaginyl-[protein] + UDP-N-acetyl-alpha-D-glucosamine = N(4)-{beta-D-GlcNAc-(1-&gt;2)-alpha-D-Man-(1-&gt;3)-[beta-D-GlcNAc-(1-&gt;2)-alpha-D-Man-(1-&gt;6)]-beta-D-Man-(1-&gt;4)-beta-D-GlcNAc-(1-&gt;4)-beta-D-GlcNAc}-L-asparaginyl-[protein] + UDP + H(+)</text>
        <dbReference type="Rhea" id="RHEA:12941"/>
        <dbReference type="Rhea" id="RHEA-COMP:13526"/>
        <dbReference type="Rhea" id="RHEA-COMP:14369"/>
        <dbReference type="ChEBI" id="CHEBI:15378"/>
        <dbReference type="ChEBI" id="CHEBI:57705"/>
        <dbReference type="ChEBI" id="CHEBI:58223"/>
        <dbReference type="ChEBI" id="CHEBI:60615"/>
        <dbReference type="ChEBI" id="CHEBI:60651"/>
        <dbReference type="EC" id="2.4.1.143"/>
    </reaction>
</comment>
<evidence type="ECO:0000256" key="4">
    <source>
        <dbReference type="ARBA" id="ARBA00011011"/>
    </source>
</evidence>
<feature type="binding site" evidence="23">
    <location>
        <begin position="133"/>
        <end position="137"/>
    </location>
    <ligand>
        <name>substrate</name>
    </ligand>
</feature>
<evidence type="ECO:0000256" key="22">
    <source>
        <dbReference type="ARBA" id="ARBA00093257"/>
    </source>
</evidence>
<keyword evidence="26" id="KW-1185">Reference proteome</keyword>
<sequence>MIPRRRTITFSRVLICVGALAVFCVCTLLMGNAAPTLDDLYPLPKLNLTSSDPAHGFIVQGSLTTQKQHEFTLPQSLNSSKYDSNSTWADLFQPPPAYSHVLNSIDYLNTHHEVRNEAKFGNPSNASFVIVVQVHQRIEYLKLLIDTLRHAVGIEEALLVFSHDLYDEAINDVVREIDFCRVIQIFYPTNIQIFANVFPGTDPDDCVPRETVAKANETKCGGYDHPDTYGHYRLGSLSQIKHHWWWKMNYVYDGIMKRYGLTKHYVVLLEEDHYVSPDFVHVMKQMVKDKDTFCPTCQVLCLGFYLKNYNSYATNTNKLAIHPWFSSKHNMAMAINGDTWEKIRNCAKFFCTYDDYNWDWSLLQLSVKCLPTRLKVVVAKSPRVIHVGDCGVHTHRCNKNSAANNAKALFAHVASSLFPTQLKVSEISSRTLKPSKPNGGWGDIRDQGLCLANTARYRPLADNPASGVNINMSALFEPPILVPPPI</sequence>
<dbReference type="UniPathway" id="UPA00378"/>
<dbReference type="AlphaFoldDB" id="A0A7E4V047"/>
<evidence type="ECO:0000256" key="5">
    <source>
        <dbReference type="ARBA" id="ARBA00012613"/>
    </source>
</evidence>
<comment type="pathway">
    <text evidence="3">Protein modification; protein glycosylation.</text>
</comment>
<dbReference type="Pfam" id="PF05060">
    <property type="entry name" value="MGAT2"/>
    <property type="match status" value="1"/>
</dbReference>
<proteinExistence type="inferred from homology"/>
<dbReference type="InterPro" id="IPR029044">
    <property type="entry name" value="Nucleotide-diphossugar_trans"/>
</dbReference>
<evidence type="ECO:0000256" key="7">
    <source>
        <dbReference type="ARBA" id="ARBA00022676"/>
    </source>
</evidence>
<dbReference type="PANTHER" id="PTHR12871">
    <property type="entry name" value="BETA-1,2-N-ACETYLGLUCOSAMINYLTRANSFERASE II"/>
    <property type="match status" value="1"/>
</dbReference>
<dbReference type="PANTHER" id="PTHR12871:SF0">
    <property type="entry name" value="ALPHA-1,6-MANNOSYL-GLYCOPROTEIN 2-BETA-N-ACETYLGLUCOSAMINYLTRANSFERASE"/>
    <property type="match status" value="1"/>
</dbReference>
<dbReference type="GO" id="GO:0008455">
    <property type="term" value="F:alpha-1,6-mannosylglycoprotein 2-beta-N-acetylglucosaminyltransferase activity"/>
    <property type="evidence" value="ECO:0007669"/>
    <property type="project" value="UniProtKB-EC"/>
</dbReference>
<feature type="disulfide bond" evidence="25">
    <location>
        <begin position="351"/>
        <end position="450"/>
    </location>
</feature>
<evidence type="ECO:0000256" key="17">
    <source>
        <dbReference type="ARBA" id="ARBA00023211"/>
    </source>
</evidence>
<keyword evidence="17 24" id="KW-0464">Manganese</keyword>
<evidence type="ECO:0000256" key="3">
    <source>
        <dbReference type="ARBA" id="ARBA00004922"/>
    </source>
</evidence>
<protein>
    <recommendedName>
        <fullName evidence="6">Alpha-1,6-mannosyl-glycoprotein 2-beta-N-acetylglucosaminyltransferase</fullName>
        <ecNumber evidence="5">2.4.1.143</ecNumber>
    </recommendedName>
    <alternativeName>
        <fullName evidence="21">Beta-1,2-N-acetylglucosaminyltransferase II</fullName>
    </alternativeName>
    <alternativeName>
        <fullName evidence="20">GlcNAc-T II</fullName>
    </alternativeName>
    <alternativeName>
        <fullName evidence="19">Mannoside acetylglucosaminyltransferase 2</fullName>
    </alternativeName>
    <alternativeName>
        <fullName evidence="18">N-glycosyl-oligosaccharide-glycoprotein N-acetylglucosaminyltransferase II</fullName>
    </alternativeName>
</protein>
<evidence type="ECO:0000256" key="12">
    <source>
        <dbReference type="ARBA" id="ARBA00022989"/>
    </source>
</evidence>
<accession>A0A7E4V047</accession>
<dbReference type="GO" id="GO:0000139">
    <property type="term" value="C:Golgi membrane"/>
    <property type="evidence" value="ECO:0007669"/>
    <property type="project" value="UniProtKB-SubCell"/>
</dbReference>
<keyword evidence="9" id="KW-0812">Transmembrane</keyword>
<feature type="disulfide bond" evidence="25">
    <location>
        <begin position="294"/>
        <end position="297"/>
    </location>
</feature>
<evidence type="ECO:0000256" key="11">
    <source>
        <dbReference type="ARBA" id="ARBA00022968"/>
    </source>
</evidence>
<keyword evidence="14" id="KW-0472">Membrane</keyword>
<comment type="subcellular location">
    <subcellularLocation>
        <location evidence="2">Golgi apparatus membrane</location>
        <topology evidence="2">Single-pass type II membrane protein</topology>
    </subcellularLocation>
</comment>